<keyword evidence="4" id="KW-0963">Cytoplasm</keyword>
<dbReference type="PANTHER" id="PTHR22796:SF6">
    <property type="entry name" value="INTERFERON-INDUCED VERY LARGE GTPASE 1-RELATED"/>
    <property type="match status" value="1"/>
</dbReference>
<name>A0AAJ7UIJ2_PETMA</name>
<comment type="subcellular location">
    <subcellularLocation>
        <location evidence="2">Cytoplasm</location>
    </subcellularLocation>
    <subcellularLocation>
        <location evidence="1">Nucleus</location>
    </subcellularLocation>
</comment>
<protein>
    <submittedName>
        <fullName evidence="11">Interferon-induced very large GTPase 1-like</fullName>
    </submittedName>
</protein>
<evidence type="ECO:0000313" key="11">
    <source>
        <dbReference type="RefSeq" id="XP_032835383.1"/>
    </source>
</evidence>
<reference evidence="11" key="1">
    <citation type="submission" date="2025-08" db="UniProtKB">
        <authorList>
            <consortium name="RefSeq"/>
        </authorList>
    </citation>
    <scope>IDENTIFICATION</scope>
    <source>
        <tissue evidence="11">Sperm</tissue>
    </source>
</reference>
<keyword evidence="10" id="KW-1185">Reference proteome</keyword>
<evidence type="ECO:0000256" key="6">
    <source>
        <dbReference type="ARBA" id="ARBA00023134"/>
    </source>
</evidence>
<feature type="domain" description="VLIG-type G" evidence="9">
    <location>
        <begin position="1467"/>
        <end position="1707"/>
    </location>
</feature>
<dbReference type="Pfam" id="PF25496">
    <property type="entry name" value="URGCP"/>
    <property type="match status" value="1"/>
</dbReference>
<dbReference type="RefSeq" id="XP_032835383.1">
    <property type="nucleotide sequence ID" value="XM_032979492.1"/>
</dbReference>
<evidence type="ECO:0000256" key="2">
    <source>
        <dbReference type="ARBA" id="ARBA00004496"/>
    </source>
</evidence>
<dbReference type="PROSITE" id="PS51717">
    <property type="entry name" value="G_VLIG"/>
    <property type="match status" value="1"/>
</dbReference>
<dbReference type="Gene3D" id="3.40.50.300">
    <property type="entry name" value="P-loop containing nucleotide triphosphate hydrolases"/>
    <property type="match status" value="1"/>
</dbReference>
<dbReference type="InterPro" id="IPR058641">
    <property type="entry name" value="GVIN1_dom"/>
</dbReference>
<evidence type="ECO:0000256" key="4">
    <source>
        <dbReference type="ARBA" id="ARBA00022490"/>
    </source>
</evidence>
<keyword evidence="5" id="KW-0547">Nucleotide-binding</keyword>
<evidence type="ECO:0000313" key="10">
    <source>
        <dbReference type="Proteomes" id="UP001318040"/>
    </source>
</evidence>
<feature type="compositionally biased region" description="Basic and acidic residues" evidence="8">
    <location>
        <begin position="96"/>
        <end position="110"/>
    </location>
</feature>
<sequence length="2414" mass="276337">MSKAEDHDIRAQDELAKVLTDLGLNATFWIPKLRDILDITHLQALQYCGAEEFQIIGPHCRHSWEKKALCKLLEMSGNDVVVSKQSQQCEPIGNKQKQDAPTKQHPEQIHQKTLTRSGEANIETEAEQRMELKGAKETPLCDGSHSNYMANTSLKQLDLADISTLRGTISHLSLLQNASKGLALEGVYRTGQIKDRLKKRGKLLNIPMSFDLDGPVHQPMIKKQGFSSSEEENIFETAVEIMGFNTMTTEGFLEALNEEINSRHSKALHIEDKQQENPTDTCIHCAKYLYLPLASGRLDFDRLKLSDEALEALQSVENTFKTARDSFKTHVLRSRFRSFFETFGSHAHTGPVHFGGIFKWKASTEGISSDEEKEERNMLSEAVEQYSTSAYNSSGSAGGVSRMASEFTTEFSEKYNAPRLSKVTFSVGAIGGSPGIYSLQQWKTDIVSNTKAWSVIDRGTSLVPVWEIVKFNHKDIFQNTLIASRLKEAYTLLTNQNPSFCLEDILVSANAKARSVMQDIKHWQESDMENNLKKLLDLKQTLYDETKSNLIWMNTCLSHPALQSFLSNLVTAPAKTVKITELMRSIMEPNSCEVDSFPQFASIMQWLNESEGVLTQLSDFKDLVNILTKAEEHIKVDFSPTYSERDEKISKEITHAFNLFCQSLRTTKLIEQELLITSVASAVGYCVKEKRFQHPLSYDNIDQLQRALESAYGEYSRLMQQDKSRAQAYVLRTGLSNVRTLAEKRKQFDFMRSQVEEAMCAEVSHVMKCSEIGPTDWDKLDMMLESIIAGTFKEQTCSSKKERTMQNARTISQAEGEEDAFLRQEEFQNKPSIQPRQNNEELWNLLERLALINYYPKKLHTSDVCVINMSPIQSNPVRCTEQELALSYLQKLMMIDYRARRVSFQCENRNKVKSNKFYQSTYTNTCPNSDDFFSDDNNYDDIINNSDVPRTNTETHIHPMDLQMAIFHCGDNFVRQYIYNKLSFIQFALPLLVPNPCRSEIEFPMWSFRQIKKTWNFRDASTTQWKSKSCAISDANAALVSFVRFGESPASKSQIMNSLLGNQTHRVFFNRHCRGSSRNGQLMKGVAEIAWYLPGGKDDDVFNDCIAFTNLHGDAREHKTQVEFLHEISSINVILLSDGDRNEEGKRILDECLRSPKPLICLCADKKKVSSGAFGTNAKIAIENRNEAELIDELASIINWFLGNSEGKKNIEAYSALAKKYGFIVDEDDEQCKDGKTMAKVLLSLISDSPLCSRKETFLPLQGKLWQSWCKKDKELTRMTVRGAQSVEEYKSNILGEKTRIRKAQLERAFPLNEFMSSLIEILNHYSRTVKTYFLHWLRIYLDEMSADRLSQLHLTYHQAWTAIKALKTQGFNTSIIAIKQSELDKISGELDASSFGIDHVFREVGQIFEASQTTPSVAKISATLPKIAAEMLISGFPLELMDGDAAHVPLIWISSILDAIIDEIGNVKLFVISILGIQSSGKSTLLNAMFGLQFPVGNGRCTRGAYMQLVKVEAEFSEQLGYDFVLIVDTEGLRSVELSNATRSRDNQLATFVIGLGNMTVINIFGENPSEMQDILQIAVQAFLRMRKVRLSPSCVFVHQNVGEVTAHDKNMEGRRRFQEKLDEMTRMAADQEQCAVASFDAVIRFDVNSQIRYFAHLWEGDSPMAPPNPSYCQNVKDLKEMLLRNAKKEKTVNVLKISEFKARINDLWTALLAENFVFSFKNTLEIAAYTKLEEMYGKWTWELRSHVLQQENKLYNGIDNNTDAMTRSQIERIILSNYQDIKKKIEEHFNSADDAELLVQWKVKFEKGFETVKEELVSDAFKNYSALMAQQDKKRNIDRQRSSYEGQLIIKSKDLASKLRDKNVNEAEWDRAFDEIWKDWIKEIKNGMTSPATLDVKKIIVNLLYDAHKNQIQHLNKVIWKYHKGTEFDINQNDHIMMNAKWLGYRSYRFKDEDTKSIKELISDVKLNVNSCITTQEIHKTNFNPSYVHAILEVMNSDVQRFSQSNNRFKLTEKFKIDLSVHILAEVTERFQEMHENFRRENDPLVYFSRKKEEYLNSFKIRCQGATSTTIFADFLHNKLKASVQQAVYDKVCIDIAGRMKSTYPAFNGNRSKLENYILIDLAKKKDFKAFDEYIHRPKQHFQKYITECVEEYCKGKDNAIIHEMLKSRLGDSTAAITRAIDKATEIVRDNECDLSSWLDAFCTQLDDAIKLPRHTLDQGDYSDITDIEFLKEELTNGLRTVAQGLKDRFSSASLEDLENVQNKPHEILFRQLCGCWVQCPFCKAICTNTMSNHDGDHSVAIHRPRAVCGGQWHETDHFSTDICTSLVASNCSIVFPDRKIPWKSYRTAGPEYVCWSITPDLTTQPYWKWFVCKFKSDLEKRYNLKFASLGKIPSDWECIKEHDVIEDLEKL</sequence>
<gene>
    <name evidence="11" type="primary">LOC116957375</name>
</gene>
<dbReference type="Pfam" id="PF25683">
    <property type="entry name" value="URGCP_GTPase"/>
    <property type="match status" value="1"/>
</dbReference>
<keyword evidence="7" id="KW-0539">Nucleus</keyword>
<keyword evidence="6" id="KW-0342">GTP-binding</keyword>
<dbReference type="InterPro" id="IPR027417">
    <property type="entry name" value="P-loop_NTPase"/>
</dbReference>
<dbReference type="PANTHER" id="PTHR22796">
    <property type="entry name" value="URG4-RELATED"/>
    <property type="match status" value="1"/>
</dbReference>
<dbReference type="InterPro" id="IPR057365">
    <property type="entry name" value="URGCP"/>
</dbReference>
<evidence type="ECO:0000256" key="1">
    <source>
        <dbReference type="ARBA" id="ARBA00004123"/>
    </source>
</evidence>
<dbReference type="GO" id="GO:0005737">
    <property type="term" value="C:cytoplasm"/>
    <property type="evidence" value="ECO:0007669"/>
    <property type="project" value="UniProtKB-SubCell"/>
</dbReference>
<dbReference type="InterPro" id="IPR030383">
    <property type="entry name" value="G_VLIG_dom"/>
</dbReference>
<evidence type="ECO:0000256" key="8">
    <source>
        <dbReference type="SAM" id="MobiDB-lite"/>
    </source>
</evidence>
<accession>A0AAJ7UIJ2</accession>
<evidence type="ECO:0000259" key="9">
    <source>
        <dbReference type="PROSITE" id="PS51717"/>
    </source>
</evidence>
<evidence type="ECO:0000256" key="7">
    <source>
        <dbReference type="ARBA" id="ARBA00023242"/>
    </source>
</evidence>
<dbReference type="KEGG" id="pmrn:116957375"/>
<evidence type="ECO:0000256" key="3">
    <source>
        <dbReference type="ARBA" id="ARBA00006828"/>
    </source>
</evidence>
<proteinExistence type="inferred from homology"/>
<dbReference type="Proteomes" id="UP001318040">
    <property type="component" value="Chromosome 73"/>
</dbReference>
<dbReference type="Pfam" id="PF25974">
    <property type="entry name" value="URGCP_9th"/>
    <property type="match status" value="1"/>
</dbReference>
<feature type="region of interest" description="Disordered" evidence="8">
    <location>
        <begin position="85"/>
        <end position="121"/>
    </location>
</feature>
<dbReference type="GO" id="GO:0005525">
    <property type="term" value="F:GTP binding"/>
    <property type="evidence" value="ECO:0007669"/>
    <property type="project" value="UniProtKB-KW"/>
</dbReference>
<organism evidence="10 11">
    <name type="scientific">Petromyzon marinus</name>
    <name type="common">Sea lamprey</name>
    <dbReference type="NCBI Taxonomy" id="7757"/>
    <lineage>
        <taxon>Eukaryota</taxon>
        <taxon>Metazoa</taxon>
        <taxon>Chordata</taxon>
        <taxon>Craniata</taxon>
        <taxon>Vertebrata</taxon>
        <taxon>Cyclostomata</taxon>
        <taxon>Hyperoartia</taxon>
        <taxon>Petromyzontiformes</taxon>
        <taxon>Petromyzontidae</taxon>
        <taxon>Petromyzon</taxon>
    </lineage>
</organism>
<comment type="similarity">
    <text evidence="3">Belongs to the TRAFAC class dynamin-like GTPase superfamily. Very large inducible GTPase (VLIG) family.</text>
</comment>
<dbReference type="SUPFAM" id="SSF52540">
    <property type="entry name" value="P-loop containing nucleoside triphosphate hydrolases"/>
    <property type="match status" value="1"/>
</dbReference>
<evidence type="ECO:0000256" key="5">
    <source>
        <dbReference type="ARBA" id="ARBA00022741"/>
    </source>
</evidence>
<dbReference type="GO" id="GO:0005634">
    <property type="term" value="C:nucleus"/>
    <property type="evidence" value="ECO:0007669"/>
    <property type="project" value="UniProtKB-SubCell"/>
</dbReference>